<evidence type="ECO:0000313" key="9">
    <source>
        <dbReference type="EMBL" id="CEI73885.1"/>
    </source>
</evidence>
<dbReference type="InterPro" id="IPR032816">
    <property type="entry name" value="VTT_dom"/>
</dbReference>
<evidence type="ECO:0000259" key="8">
    <source>
        <dbReference type="Pfam" id="PF09335"/>
    </source>
</evidence>
<evidence type="ECO:0000256" key="4">
    <source>
        <dbReference type="ARBA" id="ARBA00022692"/>
    </source>
</evidence>
<feature type="transmembrane region" description="Helical" evidence="7">
    <location>
        <begin position="12"/>
        <end position="30"/>
    </location>
</feature>
<keyword evidence="5 7" id="KW-1133">Transmembrane helix</keyword>
<evidence type="ECO:0000256" key="2">
    <source>
        <dbReference type="ARBA" id="ARBA00010792"/>
    </source>
</evidence>
<dbReference type="PANTHER" id="PTHR42709">
    <property type="entry name" value="ALKALINE PHOSPHATASE LIKE PROTEIN"/>
    <property type="match status" value="1"/>
</dbReference>
<organism evidence="9 10">
    <name type="scientific">Romboutsia hominis</name>
    <dbReference type="NCBI Taxonomy" id="1507512"/>
    <lineage>
        <taxon>Bacteria</taxon>
        <taxon>Bacillati</taxon>
        <taxon>Bacillota</taxon>
        <taxon>Clostridia</taxon>
        <taxon>Peptostreptococcales</taxon>
        <taxon>Peptostreptococcaceae</taxon>
        <taxon>Romboutsia</taxon>
    </lineage>
</organism>
<name>A0A2P2BU53_9FIRM</name>
<dbReference type="RefSeq" id="WP_166505948.1">
    <property type="nucleotide sequence ID" value="NZ_LN650648.1"/>
</dbReference>
<sequence>MELKLLIEEFIINYGLISIFIIVALEYANAPLPSEIVLPFVGILAFKFDMNIFLVILVSIIGGVFGSVLNYYLGYKLGQPLLSFIKNKYPKTKKSIKASYRWLAKYEKISVMLSRLVPLARTFISIVAGVTRMNVWQFTLYSAIGISVWNIILILVGYFIGDNMDLIVNIMNKYSLVVGIIGILVIGFYWITLKNGKEKDSDKYINQEV</sequence>
<dbReference type="InterPro" id="IPR051311">
    <property type="entry name" value="DedA_domain"/>
</dbReference>
<feature type="transmembrane region" description="Helical" evidence="7">
    <location>
        <begin position="50"/>
        <end position="73"/>
    </location>
</feature>
<comment type="similarity">
    <text evidence="2">Belongs to the DedA family.</text>
</comment>
<evidence type="ECO:0000256" key="3">
    <source>
        <dbReference type="ARBA" id="ARBA00022475"/>
    </source>
</evidence>
<keyword evidence="6 7" id="KW-0472">Membrane</keyword>
<feature type="domain" description="VTT" evidence="8">
    <location>
        <begin position="32"/>
        <end position="158"/>
    </location>
</feature>
<reference evidence="9 10" key="1">
    <citation type="submission" date="2014-09" db="EMBL/GenBank/DDBJ databases">
        <authorList>
            <person name="Hornung B.V."/>
        </authorList>
    </citation>
    <scope>NUCLEOTIDE SEQUENCE [LARGE SCALE GENOMIC DNA]</scope>
    <source>
        <strain evidence="9 10">FRIFI</strain>
    </source>
</reference>
<accession>A0A2P2BU53</accession>
<evidence type="ECO:0000256" key="5">
    <source>
        <dbReference type="ARBA" id="ARBA00022989"/>
    </source>
</evidence>
<dbReference type="PANTHER" id="PTHR42709:SF6">
    <property type="entry name" value="UNDECAPRENYL PHOSPHATE TRANSPORTER A"/>
    <property type="match status" value="1"/>
</dbReference>
<dbReference type="GO" id="GO:0005886">
    <property type="term" value="C:plasma membrane"/>
    <property type="evidence" value="ECO:0007669"/>
    <property type="project" value="UniProtKB-SubCell"/>
</dbReference>
<evidence type="ECO:0000256" key="7">
    <source>
        <dbReference type="SAM" id="Phobius"/>
    </source>
</evidence>
<evidence type="ECO:0000313" key="10">
    <source>
        <dbReference type="Proteomes" id="UP000245695"/>
    </source>
</evidence>
<dbReference type="Proteomes" id="UP000245695">
    <property type="component" value="Chromosome 1"/>
</dbReference>
<keyword evidence="10" id="KW-1185">Reference proteome</keyword>
<dbReference type="KEGG" id="rhom:FRIFI_2359"/>
<dbReference type="Pfam" id="PF09335">
    <property type="entry name" value="VTT_dom"/>
    <property type="match status" value="1"/>
</dbReference>
<evidence type="ECO:0000256" key="6">
    <source>
        <dbReference type="ARBA" id="ARBA00023136"/>
    </source>
</evidence>
<keyword evidence="3" id="KW-1003">Cell membrane</keyword>
<gene>
    <name evidence="9" type="ORF">FRIFI_2359</name>
</gene>
<dbReference type="EMBL" id="LN650648">
    <property type="protein sequence ID" value="CEI73885.1"/>
    <property type="molecule type" value="Genomic_DNA"/>
</dbReference>
<keyword evidence="4 7" id="KW-0812">Transmembrane</keyword>
<comment type="subcellular location">
    <subcellularLocation>
        <location evidence="1">Cell membrane</location>
        <topology evidence="1">Multi-pass membrane protein</topology>
    </subcellularLocation>
</comment>
<dbReference type="AlphaFoldDB" id="A0A2P2BU53"/>
<evidence type="ECO:0000256" key="1">
    <source>
        <dbReference type="ARBA" id="ARBA00004651"/>
    </source>
</evidence>
<protein>
    <submittedName>
        <fullName evidence="9">DedA protein</fullName>
    </submittedName>
</protein>
<feature type="transmembrane region" description="Helical" evidence="7">
    <location>
        <begin position="140"/>
        <end position="161"/>
    </location>
</feature>
<feature type="transmembrane region" description="Helical" evidence="7">
    <location>
        <begin position="173"/>
        <end position="191"/>
    </location>
</feature>
<proteinExistence type="inferred from homology"/>